<dbReference type="PANTHER" id="PTHR37540">
    <property type="entry name" value="TRANSCRIPTION FACTOR (ACR-2), PUTATIVE-RELATED-RELATED"/>
    <property type="match status" value="1"/>
</dbReference>
<gene>
    <name evidence="2" type="ORF">CLAFUR5_03112</name>
</gene>
<reference evidence="2" key="2">
    <citation type="journal article" date="2022" name="Microb. Genom.">
        <title>A chromosome-scale genome assembly of the tomato pathogen Cladosporium fulvum reveals a compartmentalized genome architecture and the presence of a dispensable chromosome.</title>
        <authorList>
            <person name="Zaccaron A.Z."/>
            <person name="Chen L.H."/>
            <person name="Samaras A."/>
            <person name="Stergiopoulos I."/>
        </authorList>
    </citation>
    <scope>NUCLEOTIDE SEQUENCE</scope>
    <source>
        <strain evidence="2">Race5_Kim</strain>
    </source>
</reference>
<feature type="region of interest" description="Disordered" evidence="1">
    <location>
        <begin position="186"/>
        <end position="216"/>
    </location>
</feature>
<keyword evidence="3" id="KW-1185">Reference proteome</keyword>
<reference evidence="2" key="1">
    <citation type="submission" date="2021-12" db="EMBL/GenBank/DDBJ databases">
        <authorList>
            <person name="Zaccaron A."/>
            <person name="Stergiopoulos I."/>
        </authorList>
    </citation>
    <scope>NUCLEOTIDE SEQUENCE</scope>
    <source>
        <strain evidence="2">Race5_Kim</strain>
    </source>
</reference>
<dbReference type="OMA" id="IALHEHM"/>
<protein>
    <submittedName>
        <fullName evidence="2">Uncharacterized protein</fullName>
    </submittedName>
</protein>
<feature type="region of interest" description="Disordered" evidence="1">
    <location>
        <begin position="1"/>
        <end position="110"/>
    </location>
</feature>
<proteinExistence type="predicted"/>
<dbReference type="KEGG" id="ffu:CLAFUR5_03112"/>
<dbReference type="AlphaFoldDB" id="A0A9Q8LA91"/>
<organism evidence="2 3">
    <name type="scientific">Passalora fulva</name>
    <name type="common">Tomato leaf mold</name>
    <name type="synonym">Cladosporium fulvum</name>
    <dbReference type="NCBI Taxonomy" id="5499"/>
    <lineage>
        <taxon>Eukaryota</taxon>
        <taxon>Fungi</taxon>
        <taxon>Dikarya</taxon>
        <taxon>Ascomycota</taxon>
        <taxon>Pezizomycotina</taxon>
        <taxon>Dothideomycetes</taxon>
        <taxon>Dothideomycetidae</taxon>
        <taxon>Mycosphaerellales</taxon>
        <taxon>Mycosphaerellaceae</taxon>
        <taxon>Fulvia</taxon>
    </lineage>
</organism>
<name>A0A9Q8LA91_PASFU</name>
<dbReference type="Proteomes" id="UP000756132">
    <property type="component" value="Chromosome 2"/>
</dbReference>
<dbReference type="RefSeq" id="XP_047758027.1">
    <property type="nucleotide sequence ID" value="XM_047902260.1"/>
</dbReference>
<evidence type="ECO:0000313" key="3">
    <source>
        <dbReference type="Proteomes" id="UP000756132"/>
    </source>
</evidence>
<evidence type="ECO:0000256" key="1">
    <source>
        <dbReference type="SAM" id="MobiDB-lite"/>
    </source>
</evidence>
<accession>A0A9Q8LA91</accession>
<feature type="compositionally biased region" description="Polar residues" evidence="1">
    <location>
        <begin position="15"/>
        <end position="26"/>
    </location>
</feature>
<dbReference type="EMBL" id="CP090164">
    <property type="protein sequence ID" value="UJO13661.1"/>
    <property type="molecule type" value="Genomic_DNA"/>
</dbReference>
<dbReference type="OrthoDB" id="4159781at2759"/>
<evidence type="ECO:0000313" key="2">
    <source>
        <dbReference type="EMBL" id="UJO13661.1"/>
    </source>
</evidence>
<dbReference type="PANTHER" id="PTHR37540:SF5">
    <property type="entry name" value="TRANSCRIPTION FACTOR DOMAIN-CONTAINING PROTEIN"/>
    <property type="match status" value="1"/>
</dbReference>
<feature type="compositionally biased region" description="Low complexity" evidence="1">
    <location>
        <begin position="95"/>
        <end position="105"/>
    </location>
</feature>
<dbReference type="GeneID" id="71982990"/>
<sequence>MGDKKKPKQIDFIVSTGNPNDKSQAANKKRVRSVAALKSWPERRKKMFEQLETSGSGQGAFLVEPEPKRKATSTPKQSQPEPIAAGPLTARSQSPAVAPGPALLPATPPPTEPTYIGLGAGSSIALYHAALAKVPATKAGVSQVHAVHPDTPCQCPQCRMKRRVANTSLGSVTSTQYIIPKRTKRMADGTEKSMPRTGDLARITPPSSPESSPSKGRMDPFHCYPVAYQPWFGHILHHMMTVYAPRGWPALKISDEQGVKWEWFMTQNALSEPALFYVRLLFGSGDMIRLGTVRSEIMYWLRAQAIKCINEALTDEKRCCSDAIILAVGRIALHEHMYGDKYASACVHRPAQKRMIEMRGGMKGLDFPALVKRLMRWSDRIMAVGSGTERLLEDDEANANFSLRESVGAIERWAPHEMPGVRSKIKISDLVNDEDST</sequence>